<accession>A0A6B9WFX7</accession>
<keyword evidence="1" id="KW-1133">Transmembrane helix</keyword>
<protein>
    <submittedName>
        <fullName evidence="2">ATP synthase subunit 8</fullName>
    </submittedName>
</protein>
<proteinExistence type="predicted"/>
<feature type="transmembrane region" description="Helical" evidence="1">
    <location>
        <begin position="6"/>
        <end position="29"/>
    </location>
</feature>
<name>A0A6B9WFX7_9ACAR</name>
<evidence type="ECO:0000313" key="2">
    <source>
        <dbReference type="EMBL" id="QHQ98486.1"/>
    </source>
</evidence>
<dbReference type="AlphaFoldDB" id="A0A6B9WFX7"/>
<dbReference type="EMBL" id="MK270523">
    <property type="protein sequence ID" value="QHQ98486.1"/>
    <property type="molecule type" value="Genomic_DNA"/>
</dbReference>
<geneLocation type="mitochondrion" evidence="2"/>
<reference evidence="2" key="1">
    <citation type="journal article" date="2019" name="Zool. Scr.">
        <title>Mitochondrial genome reorganization characterizes various lineages of mesostigmatid mites (Acari: Parasitiformes).</title>
        <authorList>
            <person name="Li W.-N."/>
            <person name="Shao R."/>
            <person name="Zhang Q."/>
            <person name="Deng W."/>
            <person name="Xue X.-F."/>
        </authorList>
    </citation>
    <scope>NUCLEOTIDE SEQUENCE</scope>
</reference>
<evidence type="ECO:0000256" key="1">
    <source>
        <dbReference type="SAM" id="Phobius"/>
    </source>
</evidence>
<keyword evidence="2" id="KW-0496">Mitochondrion</keyword>
<sequence>MPQMFPMNWILISISTTMILIMIMTMVYFNTNIKFSSQKTQWDSTSYNFKW</sequence>
<keyword evidence="1" id="KW-0812">Transmembrane</keyword>
<keyword evidence="1" id="KW-0472">Membrane</keyword>
<organism evidence="2">
    <name type="scientific">Microdiplogynium sp. XFX</name>
    <dbReference type="NCBI Taxonomy" id="2695875"/>
    <lineage>
        <taxon>Eukaryota</taxon>
        <taxon>Metazoa</taxon>
        <taxon>Ecdysozoa</taxon>
        <taxon>Arthropoda</taxon>
        <taxon>Chelicerata</taxon>
        <taxon>Arachnida</taxon>
        <taxon>Acari</taxon>
        <taxon>Parasitiformes</taxon>
        <taxon>Mesostigmata</taxon>
        <taxon>Antennophorina</taxon>
        <taxon>Celaenopsoidea</taxon>
        <taxon>Diplogyniidae</taxon>
        <taxon>Microdiplogynium</taxon>
    </lineage>
</organism>
<gene>
    <name evidence="2" type="primary">atp8</name>
</gene>